<evidence type="ECO:0000313" key="2">
    <source>
        <dbReference type="EMBL" id="SMQ85595.1"/>
    </source>
</evidence>
<dbReference type="Proteomes" id="UP000194474">
    <property type="component" value="Unassembled WGS sequence"/>
</dbReference>
<feature type="chain" id="PRO_5010994934" evidence="1">
    <location>
        <begin position="23"/>
        <end position="178"/>
    </location>
</feature>
<protein>
    <submittedName>
        <fullName evidence="2">Uncharacterized protein</fullName>
    </submittedName>
</protein>
<dbReference type="RefSeq" id="WP_086471250.1">
    <property type="nucleotide sequence ID" value="NZ_FXWK01000002.1"/>
</dbReference>
<gene>
    <name evidence="2" type="ORF">SAMN06295905_2882</name>
</gene>
<dbReference type="EMBL" id="FXWK01000002">
    <property type="protein sequence ID" value="SMQ85595.1"/>
    <property type="molecule type" value="Genomic_DNA"/>
</dbReference>
<organism evidence="2 3">
    <name type="scientific">Devosia lucknowensis</name>
    <dbReference type="NCBI Taxonomy" id="1096929"/>
    <lineage>
        <taxon>Bacteria</taxon>
        <taxon>Pseudomonadati</taxon>
        <taxon>Pseudomonadota</taxon>
        <taxon>Alphaproteobacteria</taxon>
        <taxon>Hyphomicrobiales</taxon>
        <taxon>Devosiaceae</taxon>
        <taxon>Devosia</taxon>
    </lineage>
</organism>
<evidence type="ECO:0000313" key="3">
    <source>
        <dbReference type="Proteomes" id="UP000194474"/>
    </source>
</evidence>
<sequence length="178" mass="19276">MGSHPTKALIAASLLAAAPTHALEPGWGYSPLPGEGDRASMGCARGSTDEDYSCLAVRCEDDFSIGIHIHSSRPGGTEGMWEMTLDREARQLEAVSDLAPYDARLVDADGWLLDGLRHGTFVYLRHHADPTGEFAFIDLGGSFRAINEALYWCAPRVAPAEQNELSDVDTTTQQGETR</sequence>
<keyword evidence="1" id="KW-0732">Signal</keyword>
<evidence type="ECO:0000256" key="1">
    <source>
        <dbReference type="SAM" id="SignalP"/>
    </source>
</evidence>
<name>A0A1Y6G631_9HYPH</name>
<proteinExistence type="predicted"/>
<feature type="signal peptide" evidence="1">
    <location>
        <begin position="1"/>
        <end position="22"/>
    </location>
</feature>
<dbReference type="AlphaFoldDB" id="A0A1Y6G631"/>
<reference evidence="3" key="1">
    <citation type="submission" date="2017-04" db="EMBL/GenBank/DDBJ databases">
        <authorList>
            <person name="Varghese N."/>
            <person name="Submissions S."/>
        </authorList>
    </citation>
    <scope>NUCLEOTIDE SEQUENCE [LARGE SCALE GENOMIC DNA]</scope>
</reference>
<dbReference type="OrthoDB" id="8159761at2"/>
<accession>A0A1Y6G631</accession>
<keyword evidence="3" id="KW-1185">Reference proteome</keyword>